<dbReference type="InterPro" id="IPR011990">
    <property type="entry name" value="TPR-like_helical_dom_sf"/>
</dbReference>
<dbReference type="PANTHER" id="PTHR35807:SF2">
    <property type="entry name" value="TRANSCRIPTIONAL ACTIVATOR DOMAIN"/>
    <property type="match status" value="1"/>
</dbReference>
<evidence type="ECO:0000256" key="4">
    <source>
        <dbReference type="ARBA" id="ARBA00023125"/>
    </source>
</evidence>
<dbReference type="GO" id="GO:0005737">
    <property type="term" value="C:cytoplasm"/>
    <property type="evidence" value="ECO:0007669"/>
    <property type="project" value="UniProtKB-SubCell"/>
</dbReference>
<dbReference type="InterPro" id="IPR001789">
    <property type="entry name" value="Sig_transdc_resp-reg_receiver"/>
</dbReference>
<proteinExistence type="predicted"/>
<dbReference type="RefSeq" id="WP_188855945.1">
    <property type="nucleotide sequence ID" value="NZ_BMOS01000003.1"/>
</dbReference>
<dbReference type="AlphaFoldDB" id="A0A917XTP0"/>
<dbReference type="Pfam" id="PF00072">
    <property type="entry name" value="Response_reg"/>
    <property type="match status" value="1"/>
</dbReference>
<keyword evidence="4" id="KW-0238">DNA-binding</keyword>
<evidence type="ECO:0000259" key="7">
    <source>
        <dbReference type="PROSITE" id="PS50110"/>
    </source>
</evidence>
<dbReference type="InterPro" id="IPR016032">
    <property type="entry name" value="Sig_transdc_resp-reg_C-effctor"/>
</dbReference>
<reference evidence="8" key="1">
    <citation type="journal article" date="2014" name="Int. J. Syst. Evol. Microbiol.">
        <title>Complete genome sequence of Corynebacterium casei LMG S-19264T (=DSM 44701T), isolated from a smear-ripened cheese.</title>
        <authorList>
            <consortium name="US DOE Joint Genome Institute (JGI-PGF)"/>
            <person name="Walter F."/>
            <person name="Albersmeier A."/>
            <person name="Kalinowski J."/>
            <person name="Ruckert C."/>
        </authorList>
    </citation>
    <scope>NUCLEOTIDE SEQUENCE</scope>
    <source>
        <strain evidence="8">JCM 17251</strain>
    </source>
</reference>
<dbReference type="Gene3D" id="1.10.10.10">
    <property type="entry name" value="Winged helix-like DNA-binding domain superfamily/Winged helix DNA-binding domain"/>
    <property type="match status" value="1"/>
</dbReference>
<dbReference type="SUPFAM" id="SSF52172">
    <property type="entry name" value="CheY-like"/>
    <property type="match status" value="1"/>
</dbReference>
<dbReference type="Proteomes" id="UP000624041">
    <property type="component" value="Unassembled WGS sequence"/>
</dbReference>
<dbReference type="SUPFAM" id="SSF46894">
    <property type="entry name" value="C-terminal effector domain of the bipartite response regulators"/>
    <property type="match status" value="1"/>
</dbReference>
<evidence type="ECO:0000313" key="9">
    <source>
        <dbReference type="Proteomes" id="UP000624041"/>
    </source>
</evidence>
<keyword evidence="5" id="KW-0804">Transcription</keyword>
<comment type="caution">
    <text evidence="8">The sequence shown here is derived from an EMBL/GenBank/DDBJ whole genome shotgun (WGS) entry which is preliminary data.</text>
</comment>
<dbReference type="InterPro" id="IPR005158">
    <property type="entry name" value="BTAD"/>
</dbReference>
<dbReference type="GO" id="GO:0000160">
    <property type="term" value="P:phosphorelay signal transduction system"/>
    <property type="evidence" value="ECO:0007669"/>
    <property type="project" value="UniProtKB-KW"/>
</dbReference>
<evidence type="ECO:0000256" key="2">
    <source>
        <dbReference type="ARBA" id="ARBA00023012"/>
    </source>
</evidence>
<dbReference type="PANTHER" id="PTHR35807">
    <property type="entry name" value="TRANSCRIPTIONAL REGULATOR REDD-RELATED"/>
    <property type="match status" value="1"/>
</dbReference>
<feature type="domain" description="Response regulatory" evidence="7">
    <location>
        <begin position="2"/>
        <end position="116"/>
    </location>
</feature>
<evidence type="ECO:0000256" key="6">
    <source>
        <dbReference type="PROSITE-ProRule" id="PRU00169"/>
    </source>
</evidence>
<reference evidence="8" key="2">
    <citation type="submission" date="2020-09" db="EMBL/GenBank/DDBJ databases">
        <authorList>
            <person name="Sun Q."/>
            <person name="Ohkuma M."/>
        </authorList>
    </citation>
    <scope>NUCLEOTIDE SEQUENCE</scope>
    <source>
        <strain evidence="8">JCM 17251</strain>
    </source>
</reference>
<evidence type="ECO:0000256" key="3">
    <source>
        <dbReference type="ARBA" id="ARBA00023015"/>
    </source>
</evidence>
<feature type="modified residue" description="4-aspartylphosphate" evidence="6">
    <location>
        <position position="53"/>
    </location>
</feature>
<dbReference type="GO" id="GO:0006355">
    <property type="term" value="P:regulation of DNA-templated transcription"/>
    <property type="evidence" value="ECO:0007669"/>
    <property type="project" value="InterPro"/>
</dbReference>
<protein>
    <recommendedName>
        <fullName evidence="7">Response regulatory domain-containing protein</fullName>
    </recommendedName>
</protein>
<keyword evidence="9" id="KW-1185">Reference proteome</keyword>
<comment type="subcellular location">
    <subcellularLocation>
        <location evidence="1">Cytoplasm</location>
    </subcellularLocation>
</comment>
<dbReference type="Pfam" id="PF03704">
    <property type="entry name" value="BTAD"/>
    <property type="match status" value="1"/>
</dbReference>
<dbReference type="Gene3D" id="3.40.50.2300">
    <property type="match status" value="1"/>
</dbReference>
<gene>
    <name evidence="8" type="ORF">GCM10007971_05880</name>
</gene>
<sequence length="373" mass="44296">MRVVCIDDEQLALSFLERQLAKIAEVEVIGSFINPLEGKKFILREEPDVIFLDIDMTPLNGMEIAERVLEKLPDVILVFVTAYEAYAVNAFELNATDYIVKPLKFARLELTVNRIKKQLQPRQKKPISRSQSLRIRTTPSLAFETEPDVFKPLPWRTAKTQELFIFLLQNHDVVIEKSAIIELLWEDYELEKAHSLLYTTIYNIRKQLSPYQEHIDLRNHSYGYLLELNRVEIDFVEWLKAVKALPKLTTDTVADYERVMERYAGTYLANYDYTWLEAERYRYERLWLHTSNNIATFYYNQGKVNEAIRWYHYMIEHDPTIEKAHFELMKLYGKKGDFAAMMQQYTTLHKVWRTHFDAKPSDHIIAWYVDMMK</sequence>
<dbReference type="InterPro" id="IPR011006">
    <property type="entry name" value="CheY-like_superfamily"/>
</dbReference>
<keyword evidence="3" id="KW-0805">Transcription regulation</keyword>
<evidence type="ECO:0000256" key="1">
    <source>
        <dbReference type="ARBA" id="ARBA00004496"/>
    </source>
</evidence>
<name>A0A917XTP0_9BACI</name>
<accession>A0A917XTP0</accession>
<dbReference type="InterPro" id="IPR036388">
    <property type="entry name" value="WH-like_DNA-bd_sf"/>
</dbReference>
<organism evidence="8 9">
    <name type="scientific">Oceanobacillus indicireducens</name>
    <dbReference type="NCBI Taxonomy" id="1004261"/>
    <lineage>
        <taxon>Bacteria</taxon>
        <taxon>Bacillati</taxon>
        <taxon>Bacillota</taxon>
        <taxon>Bacilli</taxon>
        <taxon>Bacillales</taxon>
        <taxon>Bacillaceae</taxon>
        <taxon>Oceanobacillus</taxon>
    </lineage>
</organism>
<keyword evidence="2" id="KW-0902">Two-component regulatory system</keyword>
<dbReference type="Gene3D" id="1.25.40.10">
    <property type="entry name" value="Tetratricopeptide repeat domain"/>
    <property type="match status" value="1"/>
</dbReference>
<dbReference type="InterPro" id="IPR051677">
    <property type="entry name" value="AfsR-DnrI-RedD_regulator"/>
</dbReference>
<dbReference type="SMART" id="SM01043">
    <property type="entry name" value="BTAD"/>
    <property type="match status" value="1"/>
</dbReference>
<dbReference type="PROSITE" id="PS50110">
    <property type="entry name" value="RESPONSE_REGULATORY"/>
    <property type="match status" value="1"/>
</dbReference>
<evidence type="ECO:0000313" key="8">
    <source>
        <dbReference type="EMBL" id="GGN51410.1"/>
    </source>
</evidence>
<dbReference type="SMART" id="SM00448">
    <property type="entry name" value="REC"/>
    <property type="match status" value="1"/>
</dbReference>
<dbReference type="SUPFAM" id="SSF48452">
    <property type="entry name" value="TPR-like"/>
    <property type="match status" value="1"/>
</dbReference>
<keyword evidence="6" id="KW-0597">Phosphoprotein</keyword>
<evidence type="ECO:0000256" key="5">
    <source>
        <dbReference type="ARBA" id="ARBA00023163"/>
    </source>
</evidence>
<dbReference type="GO" id="GO:0003677">
    <property type="term" value="F:DNA binding"/>
    <property type="evidence" value="ECO:0007669"/>
    <property type="project" value="UniProtKB-KW"/>
</dbReference>
<dbReference type="EMBL" id="BMOS01000003">
    <property type="protein sequence ID" value="GGN51410.1"/>
    <property type="molecule type" value="Genomic_DNA"/>
</dbReference>